<dbReference type="Proteomes" id="UP000283530">
    <property type="component" value="Unassembled WGS sequence"/>
</dbReference>
<dbReference type="InterPro" id="IPR007573">
    <property type="entry name" value="QWRF"/>
</dbReference>
<feature type="compositionally biased region" description="Polar residues" evidence="2">
    <location>
        <begin position="260"/>
        <end position="274"/>
    </location>
</feature>
<evidence type="ECO:0000313" key="4">
    <source>
        <dbReference type="Proteomes" id="UP000283530"/>
    </source>
</evidence>
<feature type="region of interest" description="Disordered" evidence="2">
    <location>
        <begin position="1"/>
        <end position="114"/>
    </location>
</feature>
<dbReference type="PANTHER" id="PTHR31807:SF37">
    <property type="entry name" value="HAUS AUGMIN-LIKE COMPLEX SUBUNIT 8"/>
    <property type="match status" value="1"/>
</dbReference>
<accession>A0A3S3MKM0</accession>
<comment type="similarity">
    <text evidence="1">Belongs to the QWRF family.</text>
</comment>
<feature type="compositionally biased region" description="Polar residues" evidence="2">
    <location>
        <begin position="194"/>
        <end position="204"/>
    </location>
</feature>
<name>A0A3S3MKM0_9MAGN</name>
<organism evidence="3 4">
    <name type="scientific">Cinnamomum micranthum f. kanehirae</name>
    <dbReference type="NCBI Taxonomy" id="337451"/>
    <lineage>
        <taxon>Eukaryota</taxon>
        <taxon>Viridiplantae</taxon>
        <taxon>Streptophyta</taxon>
        <taxon>Embryophyta</taxon>
        <taxon>Tracheophyta</taxon>
        <taxon>Spermatophyta</taxon>
        <taxon>Magnoliopsida</taxon>
        <taxon>Magnoliidae</taxon>
        <taxon>Laurales</taxon>
        <taxon>Lauraceae</taxon>
        <taxon>Cinnamomum</taxon>
    </lineage>
</organism>
<evidence type="ECO:0000256" key="1">
    <source>
        <dbReference type="ARBA" id="ARBA00010016"/>
    </source>
</evidence>
<gene>
    <name evidence="3" type="ORF">CKAN_00381000</name>
</gene>
<evidence type="ECO:0000256" key="2">
    <source>
        <dbReference type="SAM" id="MobiDB-lite"/>
    </source>
</evidence>
<dbReference type="Pfam" id="PF04484">
    <property type="entry name" value="QWRF"/>
    <property type="match status" value="1"/>
</dbReference>
<feature type="region of interest" description="Disordered" evidence="2">
    <location>
        <begin position="185"/>
        <end position="209"/>
    </location>
</feature>
<dbReference type="OrthoDB" id="1924320at2759"/>
<protein>
    <submittedName>
        <fullName evidence="3">AUGMIN subunit 8</fullName>
    </submittedName>
</protein>
<feature type="region of interest" description="Disordered" evidence="2">
    <location>
        <begin position="317"/>
        <end position="369"/>
    </location>
</feature>
<dbReference type="GO" id="GO:0008017">
    <property type="term" value="F:microtubule binding"/>
    <property type="evidence" value="ECO:0007669"/>
    <property type="project" value="TreeGrafter"/>
</dbReference>
<dbReference type="GO" id="GO:0051225">
    <property type="term" value="P:spindle assembly"/>
    <property type="evidence" value="ECO:0007669"/>
    <property type="project" value="TreeGrafter"/>
</dbReference>
<evidence type="ECO:0000313" key="3">
    <source>
        <dbReference type="EMBL" id="RWR75430.1"/>
    </source>
</evidence>
<feature type="compositionally biased region" description="Low complexity" evidence="2">
    <location>
        <begin position="350"/>
        <end position="360"/>
    </location>
</feature>
<dbReference type="STRING" id="337451.A0A3S3MKM0"/>
<sequence>MDVWKRKTELAQQKGAVDETLRPPLAPSEKNNAIVNRKPRTREVSSRYKAANALPSSLSTPAPRRWPSPNCSRTVPLSPGPLASKRAQSAERRCPATPPSPRSRPSTPVFDAPAEMPTTSRRLIGGRTPEGLWPSTRTLPVSFQSDTLSLPVVEREKPTLKPLASMAHKQAESLAVQWKTMPERKRTPLRGRNTLVQSENSKPVDNSHHRIVDQHRWPSRTGAKVSANSLTSSVDLTNKATKAASLPFPGRGASPVRRTTLASDSVSRSLQKPTSEVAKRASFDGTGRTEYGIGTIYSVDDDSLPVIGVPKFVSSAGVSLSSSGRTSPVPRPIRTQSLPISGCQRPPSPIKSTPSTPSSSRGMLSPSRMRPSALFPSASTVISRSNSTSSVLSFIADVRKGKKGANHIEDAHQLRLLYNKYLQWRFVNAQTDTALAIQKLKAENILFNVWFTTSELRDSVTMKGINLRQLRQEMKLNLILKEQIKYLDDWALVEREHSSSLSEAIETLEASTLHLPVTGGARADIHSVKNAVSSAVDVLQAMGSSICSLLSKFEGMNHLVSELADVASQERALLDECGELLASTAAMQVEESSLRTHLIQLKQAIPTG</sequence>
<dbReference type="GO" id="GO:0005880">
    <property type="term" value="C:nuclear microtubule"/>
    <property type="evidence" value="ECO:0007669"/>
    <property type="project" value="TreeGrafter"/>
</dbReference>
<feature type="compositionally biased region" description="Low complexity" evidence="2">
    <location>
        <begin position="317"/>
        <end position="327"/>
    </location>
</feature>
<comment type="caution">
    <text evidence="3">The sequence shown here is derived from an EMBL/GenBank/DDBJ whole genome shotgun (WGS) entry which is preliminary data.</text>
</comment>
<feature type="region of interest" description="Disordered" evidence="2">
    <location>
        <begin position="244"/>
        <end position="281"/>
    </location>
</feature>
<dbReference type="PANTHER" id="PTHR31807">
    <property type="entry name" value="AUGMIN FAMILY MEMBER"/>
    <property type="match status" value="1"/>
</dbReference>
<proteinExistence type="inferred from homology"/>
<dbReference type="GO" id="GO:0005737">
    <property type="term" value="C:cytoplasm"/>
    <property type="evidence" value="ECO:0007669"/>
    <property type="project" value="TreeGrafter"/>
</dbReference>
<dbReference type="EMBL" id="QPKB01000002">
    <property type="protein sequence ID" value="RWR75430.1"/>
    <property type="molecule type" value="Genomic_DNA"/>
</dbReference>
<dbReference type="AlphaFoldDB" id="A0A3S3MKM0"/>
<reference evidence="3 4" key="1">
    <citation type="journal article" date="2019" name="Nat. Plants">
        <title>Stout camphor tree genome fills gaps in understanding of flowering plant genome evolution.</title>
        <authorList>
            <person name="Chaw S.M."/>
            <person name="Liu Y.C."/>
            <person name="Wu Y.W."/>
            <person name="Wang H.Y."/>
            <person name="Lin C.I."/>
            <person name="Wu C.S."/>
            <person name="Ke H.M."/>
            <person name="Chang L.Y."/>
            <person name="Hsu C.Y."/>
            <person name="Yang H.T."/>
            <person name="Sudianto E."/>
            <person name="Hsu M.H."/>
            <person name="Wu K.P."/>
            <person name="Wang L.N."/>
            <person name="Leebens-Mack J.H."/>
            <person name="Tsai I.J."/>
        </authorList>
    </citation>
    <scope>NUCLEOTIDE SEQUENCE [LARGE SCALE GENOMIC DNA]</scope>
    <source>
        <strain evidence="4">cv. Chaw 1501</strain>
        <tissue evidence="3">Young leaves</tissue>
    </source>
</reference>
<keyword evidence="4" id="KW-1185">Reference proteome</keyword>